<comment type="caution">
    <text evidence="2">The sequence shown here is derived from an EMBL/GenBank/DDBJ whole genome shotgun (WGS) entry which is preliminary data.</text>
</comment>
<dbReference type="PANTHER" id="PTHR33336">
    <property type="entry name" value="QUINOL MONOOXYGENASE YGIN-RELATED"/>
    <property type="match status" value="1"/>
</dbReference>
<sequence length="109" mass="12555">MIIINVRFHVLPEHAEQFPELTREFTEATRAEPGNRWFMWSRSLDDPNEYVLLEAFDEDAAEAHVGSDHFKKATAEMPQWLASTPQIINTVVPDDDWGLMGEMQVEPRG</sequence>
<name>A0A371NZV1_9ACTN</name>
<organism evidence="2 3">
    <name type="scientific">Aeromicrobium endophyticum</name>
    <dbReference type="NCBI Taxonomy" id="2292704"/>
    <lineage>
        <taxon>Bacteria</taxon>
        <taxon>Bacillati</taxon>
        <taxon>Actinomycetota</taxon>
        <taxon>Actinomycetes</taxon>
        <taxon>Propionibacteriales</taxon>
        <taxon>Nocardioidaceae</taxon>
        <taxon>Aeromicrobium</taxon>
    </lineage>
</organism>
<dbReference type="RefSeq" id="WP_119705850.1">
    <property type="nucleotide sequence ID" value="NZ_JBHSOI010000001.1"/>
</dbReference>
<keyword evidence="2" id="KW-0503">Monooxygenase</keyword>
<dbReference type="PROSITE" id="PS51725">
    <property type="entry name" value="ABM"/>
    <property type="match status" value="1"/>
</dbReference>
<reference evidence="2 3" key="1">
    <citation type="submission" date="2018-08" db="EMBL/GenBank/DDBJ databases">
        <title>Aeromicrobium sp. M2KJ-4, whole genome shotgun sequence.</title>
        <authorList>
            <person name="Tuo L."/>
        </authorList>
    </citation>
    <scope>NUCLEOTIDE SEQUENCE [LARGE SCALE GENOMIC DNA]</scope>
    <source>
        <strain evidence="2 3">M2KJ-4</strain>
    </source>
</reference>
<dbReference type="OrthoDB" id="8452260at2"/>
<dbReference type="AlphaFoldDB" id="A0A371NZV1"/>
<evidence type="ECO:0000313" key="2">
    <source>
        <dbReference type="EMBL" id="REK68928.1"/>
    </source>
</evidence>
<proteinExistence type="predicted"/>
<accession>A0A371NZV1</accession>
<dbReference type="SUPFAM" id="SSF54909">
    <property type="entry name" value="Dimeric alpha+beta barrel"/>
    <property type="match status" value="1"/>
</dbReference>
<evidence type="ECO:0000259" key="1">
    <source>
        <dbReference type="PROSITE" id="PS51725"/>
    </source>
</evidence>
<dbReference type="InterPro" id="IPR007138">
    <property type="entry name" value="ABM_dom"/>
</dbReference>
<dbReference type="GO" id="GO:0004497">
    <property type="term" value="F:monooxygenase activity"/>
    <property type="evidence" value="ECO:0007669"/>
    <property type="project" value="UniProtKB-KW"/>
</dbReference>
<dbReference type="Gene3D" id="3.30.70.100">
    <property type="match status" value="1"/>
</dbReference>
<dbReference type="Pfam" id="PF03992">
    <property type="entry name" value="ABM"/>
    <property type="match status" value="1"/>
</dbReference>
<feature type="domain" description="ABM" evidence="1">
    <location>
        <begin position="2"/>
        <end position="92"/>
    </location>
</feature>
<evidence type="ECO:0000313" key="3">
    <source>
        <dbReference type="Proteomes" id="UP000265581"/>
    </source>
</evidence>
<protein>
    <submittedName>
        <fullName evidence="2">Antibiotic biosynthesis monooxygenase</fullName>
    </submittedName>
</protein>
<keyword evidence="3" id="KW-1185">Reference proteome</keyword>
<dbReference type="Proteomes" id="UP000265581">
    <property type="component" value="Unassembled WGS sequence"/>
</dbReference>
<dbReference type="EMBL" id="QUBR01000003">
    <property type="protein sequence ID" value="REK68928.1"/>
    <property type="molecule type" value="Genomic_DNA"/>
</dbReference>
<keyword evidence="2" id="KW-0560">Oxidoreductase</keyword>
<dbReference type="PANTHER" id="PTHR33336:SF3">
    <property type="entry name" value="ABM DOMAIN-CONTAINING PROTEIN"/>
    <property type="match status" value="1"/>
</dbReference>
<dbReference type="InterPro" id="IPR050744">
    <property type="entry name" value="AI-2_Isomerase_LsrG"/>
</dbReference>
<dbReference type="InterPro" id="IPR011008">
    <property type="entry name" value="Dimeric_a/b-barrel"/>
</dbReference>
<gene>
    <name evidence="2" type="ORF">DX116_18885</name>
</gene>